<evidence type="ECO:0000256" key="1">
    <source>
        <dbReference type="SAM" id="SignalP"/>
    </source>
</evidence>
<accession>A0A1Q2MI68</accession>
<reference evidence="4" key="1">
    <citation type="submission" date="2017-02" db="EMBL/GenBank/DDBJ databases">
        <title>Comparative genomics and description of representatives of a novel lineage of planctomycetes thriving in anoxic sediments.</title>
        <authorList>
            <person name="Spring S."/>
            <person name="Bunk B."/>
            <person name="Sproer C."/>
        </authorList>
    </citation>
    <scope>NUCLEOTIDE SEQUENCE [LARGE SCALE GENOMIC DNA]</scope>
    <source>
        <strain evidence="4">SM-Chi-D1</strain>
    </source>
</reference>
<feature type="chain" id="PRO_5012478970" description="Ice-binding protein C-terminal domain-containing protein" evidence="1">
    <location>
        <begin position="19"/>
        <end position="173"/>
    </location>
</feature>
<dbReference type="Proteomes" id="UP000188181">
    <property type="component" value="Chromosome"/>
</dbReference>
<organism evidence="3 4">
    <name type="scientific">Limihaloglobus sulfuriphilus</name>
    <dbReference type="NCBI Taxonomy" id="1851148"/>
    <lineage>
        <taxon>Bacteria</taxon>
        <taxon>Pseudomonadati</taxon>
        <taxon>Planctomycetota</taxon>
        <taxon>Phycisphaerae</taxon>
        <taxon>Sedimentisphaerales</taxon>
        <taxon>Sedimentisphaeraceae</taxon>
        <taxon>Limihaloglobus</taxon>
    </lineage>
</organism>
<proteinExistence type="predicted"/>
<dbReference type="RefSeq" id="WP_146684555.1">
    <property type="nucleotide sequence ID" value="NZ_CP019646.1"/>
</dbReference>
<dbReference type="AlphaFoldDB" id="A0A1Q2MI68"/>
<dbReference type="NCBIfam" id="TIGR02595">
    <property type="entry name" value="PEP_CTERM"/>
    <property type="match status" value="1"/>
</dbReference>
<feature type="signal peptide" evidence="1">
    <location>
        <begin position="1"/>
        <end position="18"/>
    </location>
</feature>
<feature type="domain" description="Ice-binding protein C-terminal" evidence="2">
    <location>
        <begin position="151"/>
        <end position="169"/>
    </location>
</feature>
<dbReference type="KEGG" id="pbas:SMSP2_02737"/>
<keyword evidence="4" id="KW-1185">Reference proteome</keyword>
<evidence type="ECO:0000313" key="4">
    <source>
        <dbReference type="Proteomes" id="UP000188181"/>
    </source>
</evidence>
<evidence type="ECO:0000313" key="3">
    <source>
        <dbReference type="EMBL" id="AQQ72354.1"/>
    </source>
</evidence>
<dbReference type="Pfam" id="PF07589">
    <property type="entry name" value="PEP-CTERM"/>
    <property type="match status" value="1"/>
</dbReference>
<evidence type="ECO:0000259" key="2">
    <source>
        <dbReference type="Pfam" id="PF07589"/>
    </source>
</evidence>
<name>A0A1Q2MI68_9BACT</name>
<dbReference type="OrthoDB" id="458897at2"/>
<sequence precursor="true">MKRLSVLVLALFATMSFGWVPSAVWETVNFSWSGDGGCKVLGSMTYDSDYRTISYSSSSGSGISDLNVSFYDSSNQFLGSFQNVVNNSVNYGGFTISFYTEELTFGDDVDIVAFGSNIYTLQYITSEPHFILNNAQTSEILDSSSKGLVVAPEPATMAILGLGGLFLCRKSKV</sequence>
<keyword evidence="1" id="KW-0732">Signal</keyword>
<dbReference type="EMBL" id="CP019646">
    <property type="protein sequence ID" value="AQQ72354.1"/>
    <property type="molecule type" value="Genomic_DNA"/>
</dbReference>
<protein>
    <recommendedName>
        <fullName evidence="2">Ice-binding protein C-terminal domain-containing protein</fullName>
    </recommendedName>
</protein>
<dbReference type="InterPro" id="IPR013424">
    <property type="entry name" value="Ice-binding_C"/>
</dbReference>
<gene>
    <name evidence="3" type="ORF">SMSP2_02737</name>
</gene>